<evidence type="ECO:0000313" key="2">
    <source>
        <dbReference type="Proteomes" id="UP000242367"/>
    </source>
</evidence>
<dbReference type="Gene3D" id="2.50.20.20">
    <property type="match status" value="1"/>
</dbReference>
<dbReference type="RefSeq" id="WP_235828502.1">
    <property type="nucleotide sequence ID" value="NZ_MTBP01000002.1"/>
</dbReference>
<organism evidence="1 2">
    <name type="scientific">Actinomadura rubteroloni</name>
    <dbReference type="NCBI Taxonomy" id="1926885"/>
    <lineage>
        <taxon>Bacteria</taxon>
        <taxon>Bacillati</taxon>
        <taxon>Actinomycetota</taxon>
        <taxon>Actinomycetes</taxon>
        <taxon>Streptosporangiales</taxon>
        <taxon>Thermomonosporaceae</taxon>
        <taxon>Actinomadura</taxon>
    </lineage>
</organism>
<dbReference type="PROSITE" id="PS51257">
    <property type="entry name" value="PROKAR_LIPOPROTEIN"/>
    <property type="match status" value="1"/>
</dbReference>
<keyword evidence="2" id="KW-1185">Reference proteome</keyword>
<accession>A0A2P4UK26</accession>
<evidence type="ECO:0000313" key="1">
    <source>
        <dbReference type="EMBL" id="POM25424.1"/>
    </source>
</evidence>
<comment type="caution">
    <text evidence="1">The sequence shown here is derived from an EMBL/GenBank/DDBJ whole genome shotgun (WGS) entry which is preliminary data.</text>
</comment>
<evidence type="ECO:0008006" key="3">
    <source>
        <dbReference type="Google" id="ProtNLM"/>
    </source>
</evidence>
<dbReference type="AlphaFoldDB" id="A0A2P4UK26"/>
<proteinExistence type="predicted"/>
<gene>
    <name evidence="1" type="ORF">BTM25_40680</name>
</gene>
<dbReference type="SUPFAM" id="SSF89392">
    <property type="entry name" value="Prokaryotic lipoproteins and lipoprotein localization factors"/>
    <property type="match status" value="1"/>
</dbReference>
<sequence>MRFRRAAVGAAVTAGLVASLTGCLGSGSGQAGGKGGGKGGAAAADVRLTAAQLLGRSATRARQVDSYTMDGTFEGSIDGHKIKAGTSMKMRTAVRLRSPMAMRMSMEPSAVDGEQIPGVTMLLDAEALYVKMPLLSELNGGKPWTKMALAEMGASGSDVASLMNQAKVQGPGSQTKVFTGSKDVREVGTEVVGGVRTRHFTGTLSLTDALAAADPDVRESLNDFKKMKATSLSFDLWVGPDDLPRKLTNRISTPAGPLTTSALYSGYNAPVNITPPPASQVGTFKEGLAGLGA</sequence>
<name>A0A2P4UK26_9ACTN</name>
<dbReference type="Proteomes" id="UP000242367">
    <property type="component" value="Unassembled WGS sequence"/>
</dbReference>
<reference evidence="1 2" key="1">
    <citation type="journal article" date="2017" name="Chemistry">
        <title>Isolation, Biosynthesis and Chemical Modifications of Rubterolones A-F: Rare Tropolone Alkaloids from Actinomadura sp. 5-2.</title>
        <authorList>
            <person name="Guo H."/>
            <person name="Benndorf R."/>
            <person name="Leichnitz D."/>
            <person name="Klassen J.L."/>
            <person name="Vollmers J."/>
            <person name="Gorls H."/>
            <person name="Steinacker M."/>
            <person name="Weigel C."/>
            <person name="Dahse H.M."/>
            <person name="Kaster A.K."/>
            <person name="de Beer Z.W."/>
            <person name="Poulsen M."/>
            <person name="Beemelmanns C."/>
        </authorList>
    </citation>
    <scope>NUCLEOTIDE SEQUENCE [LARGE SCALE GENOMIC DNA]</scope>
    <source>
        <strain evidence="1 2">5-2</strain>
    </source>
</reference>
<dbReference type="EMBL" id="MTBP01000002">
    <property type="protein sequence ID" value="POM25424.1"/>
    <property type="molecule type" value="Genomic_DNA"/>
</dbReference>
<protein>
    <recommendedName>
        <fullName evidence="3">LppX_LprAFG lipoprotein</fullName>
    </recommendedName>
</protein>
<dbReference type="InterPro" id="IPR029046">
    <property type="entry name" value="LolA/LolB/LppX"/>
</dbReference>